<evidence type="ECO:0000313" key="2">
    <source>
        <dbReference type="EMBL" id="CAN60843.1"/>
    </source>
</evidence>
<name>A5B1R8_VITVI</name>
<keyword evidence="1" id="KW-0472">Membrane</keyword>
<keyword evidence="1" id="KW-1133">Transmembrane helix</keyword>
<organism evidence="2">
    <name type="scientific">Vitis vinifera</name>
    <name type="common">Grape</name>
    <dbReference type="NCBI Taxonomy" id="29760"/>
    <lineage>
        <taxon>Eukaryota</taxon>
        <taxon>Viridiplantae</taxon>
        <taxon>Streptophyta</taxon>
        <taxon>Embryophyta</taxon>
        <taxon>Tracheophyta</taxon>
        <taxon>Spermatophyta</taxon>
        <taxon>Magnoliopsida</taxon>
        <taxon>eudicotyledons</taxon>
        <taxon>Gunneridae</taxon>
        <taxon>Pentapetalae</taxon>
        <taxon>rosids</taxon>
        <taxon>Vitales</taxon>
        <taxon>Vitaceae</taxon>
        <taxon>Viteae</taxon>
        <taxon>Vitis</taxon>
    </lineage>
</organism>
<proteinExistence type="predicted"/>
<reference evidence="2" key="1">
    <citation type="journal article" date="2007" name="PLoS ONE">
        <title>The first genome sequence of an elite grapevine cultivar (Pinot noir Vitis vinifera L.): coping with a highly heterozygous genome.</title>
        <authorList>
            <person name="Velasco R."/>
            <person name="Zharkikh A."/>
            <person name="Troggio M."/>
            <person name="Cartwright D.A."/>
            <person name="Cestaro A."/>
            <person name="Pruss D."/>
            <person name="Pindo M."/>
            <person name="FitzGerald L.M."/>
            <person name="Vezzulli S."/>
            <person name="Reid J."/>
            <person name="Malacarne G."/>
            <person name="Iliev D."/>
            <person name="Coppola G."/>
            <person name="Wardell B."/>
            <person name="Micheletti D."/>
            <person name="Macalma T."/>
            <person name="Facci M."/>
            <person name="Mitchell J.T."/>
            <person name="Perazzolli M."/>
            <person name="Eldredge G."/>
            <person name="Gatto P."/>
            <person name="Oyzerski R."/>
            <person name="Moretto M."/>
            <person name="Gutin N."/>
            <person name="Stefanini M."/>
            <person name="Chen Y."/>
            <person name="Segala C."/>
            <person name="Davenport C."/>
            <person name="Dematte L."/>
            <person name="Mraz A."/>
            <person name="Battilana J."/>
            <person name="Stormo K."/>
            <person name="Costa F."/>
            <person name="Tao Q."/>
            <person name="Si-Ammour A."/>
            <person name="Harkins T."/>
            <person name="Lackey A."/>
            <person name="Perbost C."/>
            <person name="Taillon B."/>
            <person name="Stella A."/>
            <person name="Solovyev V."/>
            <person name="Fawcett J.A."/>
            <person name="Sterck L."/>
            <person name="Vandepoele K."/>
            <person name="Grando S.M."/>
            <person name="Toppo S."/>
            <person name="Moser C."/>
            <person name="Lanchbury J."/>
            <person name="Bogden R."/>
            <person name="Skolnick M."/>
            <person name="Sgaramella V."/>
            <person name="Bhatnagar S.K."/>
            <person name="Fontana P."/>
            <person name="Gutin A."/>
            <person name="Van de Peer Y."/>
            <person name="Salamini F."/>
            <person name="Viola R."/>
        </authorList>
    </citation>
    <scope>NUCLEOTIDE SEQUENCE</scope>
</reference>
<evidence type="ECO:0000256" key="1">
    <source>
        <dbReference type="SAM" id="Phobius"/>
    </source>
</evidence>
<protein>
    <submittedName>
        <fullName evidence="2">Uncharacterized protein</fullName>
    </submittedName>
</protein>
<accession>A5B1R8</accession>
<dbReference type="AlphaFoldDB" id="A5B1R8"/>
<sequence>MGLGGCEMGVRLRNFRLALCVHLQTAITSSFQLQFDHRLKRSTPDFPSFETRYSMHNLSSRKCSKMCPTVVKWRCDISAHGLCRHLQTAITSSFQLQIEHRLKLWTPHFPRFETTYGFEDFAAISQLRNEGMRLRNGTRVLRGGFVVAKIFAEGGMELRNHFAAKWRFCSDFLGLRNNFAAKWRFRRGLFLAAKFCRPLNFHAFELLLIPNFLLSLLLTFLLILIIQKPILHQNKLELKH</sequence>
<keyword evidence="1" id="KW-0812">Transmembrane</keyword>
<dbReference type="EMBL" id="AM443594">
    <property type="protein sequence ID" value="CAN60843.1"/>
    <property type="molecule type" value="Genomic_DNA"/>
</dbReference>
<feature type="transmembrane region" description="Helical" evidence="1">
    <location>
        <begin position="206"/>
        <end position="226"/>
    </location>
</feature>
<gene>
    <name evidence="2" type="ORF">VITISV_042885</name>
</gene>